<evidence type="ECO:0000313" key="1">
    <source>
        <dbReference type="EMBL" id="AMO97498.1"/>
    </source>
</evidence>
<dbReference type="Proteomes" id="UP000072421">
    <property type="component" value="Chromosome"/>
</dbReference>
<dbReference type="AlphaFoldDB" id="A0A127PI67"/>
<name>A0A127PI67_9BURK</name>
<evidence type="ECO:0008006" key="3">
    <source>
        <dbReference type="Google" id="ProtNLM"/>
    </source>
</evidence>
<accession>A0A127PI67</accession>
<dbReference type="InterPro" id="IPR029016">
    <property type="entry name" value="GAF-like_dom_sf"/>
</dbReference>
<dbReference type="PATRIC" id="fig|158899.10.peg.4856"/>
<dbReference type="RefSeq" id="WP_061541805.1">
    <property type="nucleotide sequence ID" value="NZ_CP013232.1"/>
</dbReference>
<gene>
    <name evidence="1" type="ORF">CFter6_4924</name>
</gene>
<dbReference type="EMBL" id="CP013232">
    <property type="protein sequence ID" value="AMO97498.1"/>
    <property type="molecule type" value="Genomic_DNA"/>
</dbReference>
<dbReference type="Pfam" id="PF04340">
    <property type="entry name" value="DUF484"/>
    <property type="match status" value="1"/>
</dbReference>
<proteinExistence type="predicted"/>
<dbReference type="Gene3D" id="3.30.450.40">
    <property type="match status" value="1"/>
</dbReference>
<dbReference type="InterPro" id="IPR007435">
    <property type="entry name" value="DUF484"/>
</dbReference>
<dbReference type="PANTHER" id="PTHR38765">
    <property type="entry name" value="DUF484 DOMAIN-CONTAINING PROTEIN"/>
    <property type="match status" value="1"/>
</dbReference>
<dbReference type="PANTHER" id="PTHR38765:SF1">
    <property type="entry name" value="DUF484 DOMAIN-CONTAINING PROTEIN"/>
    <property type="match status" value="1"/>
</dbReference>
<protein>
    <recommendedName>
        <fullName evidence="3">DUF484 family protein</fullName>
    </recommendedName>
</protein>
<organism evidence="1">
    <name type="scientific">Collimonas fungivorans</name>
    <dbReference type="NCBI Taxonomy" id="158899"/>
    <lineage>
        <taxon>Bacteria</taxon>
        <taxon>Pseudomonadati</taxon>
        <taxon>Pseudomonadota</taxon>
        <taxon>Betaproteobacteria</taxon>
        <taxon>Burkholderiales</taxon>
        <taxon>Oxalobacteraceae</taxon>
        <taxon>Collimonas</taxon>
    </lineage>
</organism>
<dbReference type="OrthoDB" id="8525200at2"/>
<sequence>MSLQLDPDTVAQYLIDSPHFFEEHAELLAKIRLSSPLLGRAVSLQERQMEVLREKIKVQDLRLADMMRNAQENDASSHKLHAWTRSLLLARNDVDLPHTLVDGLRTSFGVPQATLRLWGVAEDYSHTWFAAEASEDAKIFANGLSLPFCGSNNDFEAAAWLEHDVQSVAMLPLRNTSSGAAVSATFGLLVLGSPDPQRFSADMATDFLVQIGETASAALACLLE</sequence>
<evidence type="ECO:0000313" key="2">
    <source>
        <dbReference type="Proteomes" id="UP000072421"/>
    </source>
</evidence>
<reference evidence="1 2" key="1">
    <citation type="submission" date="2015-11" db="EMBL/GenBank/DDBJ databases">
        <title>Exploring the genomic traits of fungus-feeding bacterial genus Collimonas.</title>
        <authorList>
            <person name="Song C."/>
            <person name="Schmidt R."/>
            <person name="de Jager V."/>
            <person name="Krzyzanowska D."/>
            <person name="Jongedijk E."/>
            <person name="Cankar K."/>
            <person name="Beekwilder J."/>
            <person name="van Veen A."/>
            <person name="de Boer W."/>
            <person name="van Veen J.A."/>
            <person name="Garbeva P."/>
        </authorList>
    </citation>
    <scope>NUCLEOTIDE SEQUENCE [LARGE SCALE GENOMIC DNA]</scope>
    <source>
        <strain evidence="1 2">Ter6</strain>
    </source>
</reference>